<feature type="transmembrane region" description="Helical" evidence="1">
    <location>
        <begin position="140"/>
        <end position="158"/>
    </location>
</feature>
<protein>
    <recommendedName>
        <fullName evidence="4">Sel1 repeat family protein</fullName>
    </recommendedName>
</protein>
<keyword evidence="1" id="KW-1133">Transmembrane helix</keyword>
<feature type="transmembrane region" description="Helical" evidence="1">
    <location>
        <begin position="51"/>
        <end position="70"/>
    </location>
</feature>
<dbReference type="InterPro" id="IPR011990">
    <property type="entry name" value="TPR-like_helical_dom_sf"/>
</dbReference>
<evidence type="ECO:0000313" key="3">
    <source>
        <dbReference type="Proteomes" id="UP000235914"/>
    </source>
</evidence>
<dbReference type="PANTHER" id="PTHR11102">
    <property type="entry name" value="SEL-1-LIKE PROTEIN"/>
    <property type="match status" value="1"/>
</dbReference>
<evidence type="ECO:0000256" key="1">
    <source>
        <dbReference type="SAM" id="Phobius"/>
    </source>
</evidence>
<dbReference type="Proteomes" id="UP000235914">
    <property type="component" value="Unassembled WGS sequence"/>
</dbReference>
<name>A0AAP8NKJ4_9BACT</name>
<accession>A0AAP8NKJ4</accession>
<reference evidence="2 3" key="1">
    <citation type="journal article" date="2017" name="BMC Genomics">
        <title>Genome sequencing of 39 Akkermansia muciniphila isolates reveals its population structure, genomic and functional diverisity, and global distribution in mammalian gut microbiotas.</title>
        <authorList>
            <person name="Guo X."/>
            <person name="Li S."/>
            <person name="Zhang J."/>
            <person name="Wu F."/>
            <person name="Li X."/>
            <person name="Wu D."/>
            <person name="Zhang M."/>
            <person name="Ou Z."/>
            <person name="Jie Z."/>
            <person name="Yan Q."/>
            <person name="Li P."/>
            <person name="Yi J."/>
            <person name="Peng Y."/>
        </authorList>
    </citation>
    <scope>NUCLEOTIDE SEQUENCE [LARGE SCALE GENOMIC DNA]</scope>
    <source>
        <strain evidence="2 3">GP43</strain>
    </source>
</reference>
<proteinExistence type="predicted"/>
<dbReference type="AlphaFoldDB" id="A0AAP8NKJ4"/>
<dbReference type="SMART" id="SM00671">
    <property type="entry name" value="SEL1"/>
    <property type="match status" value="8"/>
</dbReference>
<keyword evidence="1" id="KW-0812">Transmembrane</keyword>
<dbReference type="PANTHER" id="PTHR11102:SF160">
    <property type="entry name" value="ERAD-ASSOCIATED E3 UBIQUITIN-PROTEIN LIGASE COMPONENT HRD3"/>
    <property type="match status" value="1"/>
</dbReference>
<feature type="transmembrane region" description="Helical" evidence="1">
    <location>
        <begin position="194"/>
        <end position="213"/>
    </location>
</feature>
<comment type="caution">
    <text evidence="2">The sequence shown here is derived from an EMBL/GenBank/DDBJ whole genome shotgun (WGS) entry which is preliminary data.</text>
</comment>
<evidence type="ECO:0008006" key="4">
    <source>
        <dbReference type="Google" id="ProtNLM"/>
    </source>
</evidence>
<keyword evidence="1" id="KW-0472">Membrane</keyword>
<dbReference type="EMBL" id="PJKN01000005">
    <property type="protein sequence ID" value="PNC54769.1"/>
    <property type="molecule type" value="Genomic_DNA"/>
</dbReference>
<dbReference type="Gene3D" id="1.25.40.10">
    <property type="entry name" value="Tetratricopeptide repeat domain"/>
    <property type="match status" value="2"/>
</dbReference>
<sequence length="532" mass="60497">MSMLHAILSILVGALGGLSARVIFSFAASVALLPLSLFSSRRETQVSTVQAALALCLLVIAVSLYDFAVIKSWKGIVEHLTWGDYIGIVVFCISSACIPDSRAADMAGDCKYNSMILNAGVYFSLFIPVGFLLMDCSENMWSYLSFIIVFLLFSFFLIDFHCSKKSMKQIFADGNNYPEIEIEKKRWAGRKWRMIAIIISVCFLTAFSVVQLFNGKKYAHENETVELDHTRLMDLGEQYLNKGDVERAVSCFKKSAEFGNAKAQRWLGACYFWGEGIREDKREAVKWYRLAADQGDAEAQWRLGNCYFWGEGIREDKQEAVKWYRLAADQGDAEAQRILVDCYKRQGDCYFLGEGIREDKREAVKWYRLAAEQGDAEAQRILGDCYFWGEGIREDKQEAVKWYRLAAEQGDAEAQGWLGYCYFWGEGIREDKQEAVKWYRLAAGQGNAEAQRWLGDCYFFGNGIGKNKREAVNWYFLSAKKGNAEAQRRLGACFYFGHGVAKNRQEAIRWYRLAAEQGNSVAISMLKKLGVM</sequence>
<dbReference type="InterPro" id="IPR050767">
    <property type="entry name" value="Sel1_AlgK"/>
</dbReference>
<feature type="transmembrane region" description="Helical" evidence="1">
    <location>
        <begin position="115"/>
        <end position="134"/>
    </location>
</feature>
<dbReference type="SUPFAM" id="SSF81901">
    <property type="entry name" value="HCP-like"/>
    <property type="match status" value="1"/>
</dbReference>
<organism evidence="2 3">
    <name type="scientific">Akkermansia muciniphila</name>
    <dbReference type="NCBI Taxonomy" id="239935"/>
    <lineage>
        <taxon>Bacteria</taxon>
        <taxon>Pseudomonadati</taxon>
        <taxon>Verrucomicrobiota</taxon>
        <taxon>Verrucomicrobiia</taxon>
        <taxon>Verrucomicrobiales</taxon>
        <taxon>Akkermansiaceae</taxon>
        <taxon>Akkermansia</taxon>
    </lineage>
</organism>
<gene>
    <name evidence="2" type="ORF">CXU09_09570</name>
</gene>
<evidence type="ECO:0000313" key="2">
    <source>
        <dbReference type="EMBL" id="PNC54769.1"/>
    </source>
</evidence>
<dbReference type="InterPro" id="IPR006597">
    <property type="entry name" value="Sel1-like"/>
</dbReference>
<dbReference type="Pfam" id="PF08238">
    <property type="entry name" value="Sel1"/>
    <property type="match status" value="8"/>
</dbReference>